<proteinExistence type="inferred from homology"/>
<dbReference type="InterPro" id="IPR025110">
    <property type="entry name" value="AMP-bd_C"/>
</dbReference>
<evidence type="ECO:0000256" key="4">
    <source>
        <dbReference type="ARBA" id="ARBA00023098"/>
    </source>
</evidence>
<dbReference type="CDD" id="cd12119">
    <property type="entry name" value="ttLC_FACS_AlkK_like"/>
    <property type="match status" value="1"/>
</dbReference>
<comment type="caution">
    <text evidence="7">The sequence shown here is derived from an EMBL/GenBank/DDBJ whole genome shotgun (WGS) entry which is preliminary data.</text>
</comment>
<feature type="domain" description="AMP-binding enzyme C-terminal" evidence="6">
    <location>
        <begin position="448"/>
        <end position="522"/>
    </location>
</feature>
<dbReference type="PROSITE" id="PS00455">
    <property type="entry name" value="AMP_BINDING"/>
    <property type="match status" value="1"/>
</dbReference>
<sequence length="536" mass="59607">MQSTMMDRPLLLDDILERAGAQFGDVEIVTHMPDKSLHRQTYADMVRRAKQLAQALTQAGIKHGDRVATFSWNTHAHLEAYFGIPITGAVLHTLNLRLPPDDVAWIVNHAEDRILIIDDVLLPLYEKFADKVNFEKIIVVPLAGKPVPDGMESYEDFLASAEGEFVYPEKDERDACGMCYTSGTTGKPKGVVYSHRSSVLHAMAAATPDTLNLSYNDVILPVVPMFHVNAWGLPYVSTMTGAKQVYPGPHMDPESLLNVYEGEKVNVTAGVPTIWMGILNALDAEPNRWKLVDGMSMTVGGSAVPESMIRRFDKYGCKIVQAWGMTETSPLASAARLKPAIQKMSEDEQYARRATAGMPVPFVDTRIMGDDGQSLPWNGKDMGEIQVRGPWITGSYYRLENSEEKFTADGWLRTGDIATIDTDGYITITDRTKDVIKSGGEWISSVQLENEIMGHDDVAEAAVVAQADEKWGERPLAAVVLREGRELSAEDLAAYLRERMEKWMVPDNYVFVDEIPRTSTGKFSKLDLRKKLFDNA</sequence>
<feature type="domain" description="AMP-dependent synthetase/ligase" evidence="5">
    <location>
        <begin position="17"/>
        <end position="397"/>
    </location>
</feature>
<accession>A0ABV2AWX5</accession>
<dbReference type="GO" id="GO:0016874">
    <property type="term" value="F:ligase activity"/>
    <property type="evidence" value="ECO:0007669"/>
    <property type="project" value="UniProtKB-KW"/>
</dbReference>
<dbReference type="InterPro" id="IPR045851">
    <property type="entry name" value="AMP-bd_C_sf"/>
</dbReference>
<dbReference type="Pfam" id="PF00501">
    <property type="entry name" value="AMP-binding"/>
    <property type="match status" value="1"/>
</dbReference>
<dbReference type="SUPFAM" id="SSF56801">
    <property type="entry name" value="Acetyl-CoA synthetase-like"/>
    <property type="match status" value="1"/>
</dbReference>
<dbReference type="EMBL" id="APND01000001">
    <property type="protein sequence ID" value="MES1928127.1"/>
    <property type="molecule type" value="Genomic_DNA"/>
</dbReference>
<dbReference type="Pfam" id="PF13193">
    <property type="entry name" value="AMP-binding_C"/>
    <property type="match status" value="1"/>
</dbReference>
<evidence type="ECO:0000256" key="2">
    <source>
        <dbReference type="ARBA" id="ARBA00022598"/>
    </source>
</evidence>
<organism evidence="7 8">
    <name type="scientific">Salinisphaera dokdonensis CL-ES53</name>
    <dbReference type="NCBI Taxonomy" id="1304272"/>
    <lineage>
        <taxon>Bacteria</taxon>
        <taxon>Pseudomonadati</taxon>
        <taxon>Pseudomonadota</taxon>
        <taxon>Gammaproteobacteria</taxon>
        <taxon>Salinisphaerales</taxon>
        <taxon>Salinisphaeraceae</taxon>
        <taxon>Salinisphaera</taxon>
    </lineage>
</organism>
<dbReference type="Proteomes" id="UP001460888">
    <property type="component" value="Unassembled WGS sequence"/>
</dbReference>
<evidence type="ECO:0000259" key="6">
    <source>
        <dbReference type="Pfam" id="PF13193"/>
    </source>
</evidence>
<dbReference type="Gene3D" id="3.30.300.30">
    <property type="match status" value="1"/>
</dbReference>
<evidence type="ECO:0000259" key="5">
    <source>
        <dbReference type="Pfam" id="PF00501"/>
    </source>
</evidence>
<evidence type="ECO:0000313" key="8">
    <source>
        <dbReference type="Proteomes" id="UP001460888"/>
    </source>
</evidence>
<keyword evidence="4" id="KW-0443">Lipid metabolism</keyword>
<dbReference type="InterPro" id="IPR020845">
    <property type="entry name" value="AMP-binding_CS"/>
</dbReference>
<evidence type="ECO:0000256" key="1">
    <source>
        <dbReference type="ARBA" id="ARBA00006432"/>
    </source>
</evidence>
<dbReference type="PANTHER" id="PTHR43859">
    <property type="entry name" value="ACYL-ACTIVATING ENZYME"/>
    <property type="match status" value="1"/>
</dbReference>
<keyword evidence="3" id="KW-0276">Fatty acid metabolism</keyword>
<evidence type="ECO:0000256" key="3">
    <source>
        <dbReference type="ARBA" id="ARBA00022832"/>
    </source>
</evidence>
<dbReference type="InterPro" id="IPR042099">
    <property type="entry name" value="ANL_N_sf"/>
</dbReference>
<keyword evidence="8" id="KW-1185">Reference proteome</keyword>
<gene>
    <name evidence="7" type="ORF">SADO_02690</name>
</gene>
<dbReference type="NCBIfam" id="NF004837">
    <property type="entry name" value="PRK06187.1"/>
    <property type="match status" value="1"/>
</dbReference>
<comment type="similarity">
    <text evidence="1">Belongs to the ATP-dependent AMP-binding enzyme family.</text>
</comment>
<keyword evidence="2 7" id="KW-0436">Ligase</keyword>
<name>A0ABV2AWX5_9GAMM</name>
<dbReference type="Gene3D" id="3.40.50.12780">
    <property type="entry name" value="N-terminal domain of ligase-like"/>
    <property type="match status" value="1"/>
</dbReference>
<protein>
    <submittedName>
        <fullName evidence="7">AMP-dependent synthetase and ligase</fullName>
    </submittedName>
</protein>
<evidence type="ECO:0000313" key="7">
    <source>
        <dbReference type="EMBL" id="MES1928127.1"/>
    </source>
</evidence>
<reference evidence="7 8" key="1">
    <citation type="submission" date="2013-03" db="EMBL/GenBank/DDBJ databases">
        <title>Salinisphaera dokdonensis CL-ES53 Genome Sequencing.</title>
        <authorList>
            <person name="Li C."/>
            <person name="Lai Q."/>
            <person name="Shao Z."/>
        </authorList>
    </citation>
    <scope>NUCLEOTIDE SEQUENCE [LARGE SCALE GENOMIC DNA]</scope>
    <source>
        <strain evidence="7 8">CL-ES53</strain>
    </source>
</reference>
<dbReference type="RefSeq" id="WP_353109010.1">
    <property type="nucleotide sequence ID" value="NZ_APND01000001.1"/>
</dbReference>
<dbReference type="InterPro" id="IPR000873">
    <property type="entry name" value="AMP-dep_synth/lig_dom"/>
</dbReference>
<dbReference type="PANTHER" id="PTHR43859:SF4">
    <property type="entry name" value="BUTANOATE--COA LIGASE AAE1-RELATED"/>
    <property type="match status" value="1"/>
</dbReference>